<dbReference type="GO" id="GO:0004815">
    <property type="term" value="F:aspartate-tRNA ligase activity"/>
    <property type="evidence" value="ECO:0007669"/>
    <property type="project" value="UniProtKB-EC"/>
</dbReference>
<dbReference type="InterPro" id="IPR006195">
    <property type="entry name" value="aa-tRNA-synth_II"/>
</dbReference>
<evidence type="ECO:0000256" key="3">
    <source>
        <dbReference type="ARBA" id="ARBA00022741"/>
    </source>
</evidence>
<dbReference type="Gene3D" id="3.30.1360.30">
    <property type="entry name" value="GAD-like domain"/>
    <property type="match status" value="1"/>
</dbReference>
<dbReference type="Gene3D" id="3.30.930.10">
    <property type="entry name" value="Bira Bifunctional Protein, Domain 2"/>
    <property type="match status" value="1"/>
</dbReference>
<dbReference type="GO" id="GO:0006422">
    <property type="term" value="P:aspartyl-tRNA aminoacylation"/>
    <property type="evidence" value="ECO:0007669"/>
    <property type="project" value="TreeGrafter"/>
</dbReference>
<dbReference type="CDD" id="cd00777">
    <property type="entry name" value="AspRS_core"/>
    <property type="match status" value="1"/>
</dbReference>
<comment type="caution">
    <text evidence="8">The sequence shown here is derived from an EMBL/GenBank/DDBJ whole genome shotgun (WGS) entry which is preliminary data.</text>
</comment>
<dbReference type="InterPro" id="IPR045864">
    <property type="entry name" value="aa-tRNA-synth_II/BPL/LPL"/>
</dbReference>
<dbReference type="NCBIfam" id="TIGR00459">
    <property type="entry name" value="aspS_bact"/>
    <property type="match status" value="1"/>
</dbReference>
<evidence type="ECO:0000313" key="8">
    <source>
        <dbReference type="EMBL" id="HHJ53435.1"/>
    </source>
</evidence>
<dbReference type="InterPro" id="IPR004524">
    <property type="entry name" value="Asp-tRNA-ligase_1"/>
</dbReference>
<evidence type="ECO:0000256" key="6">
    <source>
        <dbReference type="ARBA" id="ARBA00023146"/>
    </source>
</evidence>
<dbReference type="SUPFAM" id="SSF50249">
    <property type="entry name" value="Nucleic acid-binding proteins"/>
    <property type="match status" value="1"/>
</dbReference>
<evidence type="ECO:0000259" key="7">
    <source>
        <dbReference type="PROSITE" id="PS50862"/>
    </source>
</evidence>
<dbReference type="InterPro" id="IPR012340">
    <property type="entry name" value="NA-bd_OB-fold"/>
</dbReference>
<dbReference type="NCBIfam" id="NF001750">
    <property type="entry name" value="PRK00476.1"/>
    <property type="match status" value="1"/>
</dbReference>
<organism evidence="8">
    <name type="scientific">Caldithrix abyssi</name>
    <dbReference type="NCBI Taxonomy" id="187145"/>
    <lineage>
        <taxon>Bacteria</taxon>
        <taxon>Pseudomonadati</taxon>
        <taxon>Calditrichota</taxon>
        <taxon>Calditrichia</taxon>
        <taxon>Calditrichales</taxon>
        <taxon>Calditrichaceae</taxon>
        <taxon>Caldithrix</taxon>
    </lineage>
</organism>
<evidence type="ECO:0000256" key="4">
    <source>
        <dbReference type="ARBA" id="ARBA00022840"/>
    </source>
</evidence>
<dbReference type="HAMAP" id="MF_00044">
    <property type="entry name" value="Asp_tRNA_synth_type1"/>
    <property type="match status" value="1"/>
</dbReference>
<dbReference type="Pfam" id="PF00152">
    <property type="entry name" value="tRNA-synt_2"/>
    <property type="match status" value="1"/>
</dbReference>
<accession>A0A7V5PRJ8</accession>
<dbReference type="InterPro" id="IPR004364">
    <property type="entry name" value="Aa-tRNA-synt_II"/>
</dbReference>
<dbReference type="PRINTS" id="PR01042">
    <property type="entry name" value="TRNASYNTHASP"/>
</dbReference>
<dbReference type="EC" id="6.1.1.12" evidence="8"/>
<feature type="domain" description="Aminoacyl-transfer RNA synthetases class-II family profile" evidence="7">
    <location>
        <begin position="79"/>
        <end position="490"/>
    </location>
</feature>
<dbReference type="InterPro" id="IPR047090">
    <property type="entry name" value="AspRS_core"/>
</dbReference>
<evidence type="ECO:0000256" key="1">
    <source>
        <dbReference type="ARBA" id="ARBA00006303"/>
    </source>
</evidence>
<dbReference type="Gene3D" id="2.40.50.140">
    <property type="entry name" value="Nucleic acid-binding proteins"/>
    <property type="match status" value="1"/>
</dbReference>
<name>A0A7V5PRJ8_CALAY</name>
<dbReference type="InterPro" id="IPR047089">
    <property type="entry name" value="Asp-tRNA-ligase_1_N"/>
</dbReference>
<dbReference type="EMBL" id="DROD01000609">
    <property type="protein sequence ID" value="HHJ53435.1"/>
    <property type="molecule type" value="Genomic_DNA"/>
</dbReference>
<feature type="non-terminal residue" evidence="8">
    <location>
        <position position="1"/>
    </location>
</feature>
<dbReference type="InterPro" id="IPR004115">
    <property type="entry name" value="GAD-like_sf"/>
</dbReference>
<dbReference type="SUPFAM" id="SSF55261">
    <property type="entry name" value="GAD domain-like"/>
    <property type="match status" value="1"/>
</dbReference>
<dbReference type="GO" id="GO:0005524">
    <property type="term" value="F:ATP binding"/>
    <property type="evidence" value="ECO:0007669"/>
    <property type="project" value="UniProtKB-KW"/>
</dbReference>
<dbReference type="CDD" id="cd04317">
    <property type="entry name" value="EcAspRS_like_N"/>
    <property type="match status" value="1"/>
</dbReference>
<comment type="similarity">
    <text evidence="1">Belongs to the class-II aminoacyl-tRNA synthetase family. Type 1 subfamily.</text>
</comment>
<dbReference type="InterPro" id="IPR029351">
    <property type="entry name" value="GAD_dom"/>
</dbReference>
<dbReference type="Proteomes" id="UP000886124">
    <property type="component" value="Unassembled WGS sequence"/>
</dbReference>
<sequence>RSEDVIELTGLVAERPEEAKNSKLTTGEIEIHATELTVLNKAKVPPFEINDSIEVNEELRLKYRYLDLRRPQLQNNMLIRSKVYHIVRSFFHEHDFAEIETPVLMKSTPEGARDFLVPSRTHPGKFFALPQSPQTYKQILMIAGFDRYFQIVKCFRDEDLRKDRQPEFTQIDVEMSFVDEQDVIDYSSRLVQRVFREILDYEVRLPIPRLTFREAFESYGNDKPDLRFGMKIKKLNSVFGNSAFQVFSSTLKNNGHIAGISVTGGASFTRKNIDRLTERARELGAKGLAWFKVEKNGLAGGISRFVSEDEQKQLAKTFEYQPGDLVLIVADQYETVFGVLGQLRLEIAEEQGLIDPKQFAFEWVVDFPLLEYSEEENRFVARHHPFTSPREEDLDKLESHPEQVLSRAYDLVLNGTEIAGGSIRIHRKDLQEKMFNALGISKKEARQKFGFLLDALEYGAPPHGGIAFGLDRLVMLLVGATSIRDVIAFPKTASAYSPMDGAPSEVSEDQLRELRIKVL</sequence>
<keyword evidence="6" id="KW-0030">Aminoacyl-tRNA synthetase</keyword>
<reference evidence="8" key="1">
    <citation type="journal article" date="2020" name="mSystems">
        <title>Genome- and Community-Level Interaction Insights into Carbon Utilization and Element Cycling Functions of Hydrothermarchaeota in Hydrothermal Sediment.</title>
        <authorList>
            <person name="Zhou Z."/>
            <person name="Liu Y."/>
            <person name="Xu W."/>
            <person name="Pan J."/>
            <person name="Luo Z.H."/>
            <person name="Li M."/>
        </authorList>
    </citation>
    <scope>NUCLEOTIDE SEQUENCE [LARGE SCALE GENOMIC DNA]</scope>
    <source>
        <strain evidence="8">HyVt-527</strain>
    </source>
</reference>
<keyword evidence="4" id="KW-0067">ATP-binding</keyword>
<dbReference type="PANTHER" id="PTHR22594">
    <property type="entry name" value="ASPARTYL/LYSYL-TRNA SYNTHETASE"/>
    <property type="match status" value="1"/>
</dbReference>
<dbReference type="GO" id="GO:0005737">
    <property type="term" value="C:cytoplasm"/>
    <property type="evidence" value="ECO:0007669"/>
    <property type="project" value="InterPro"/>
</dbReference>
<dbReference type="Pfam" id="PF02938">
    <property type="entry name" value="GAD"/>
    <property type="match status" value="1"/>
</dbReference>
<gene>
    <name evidence="8" type="primary">aspS</name>
    <name evidence="8" type="ORF">ENJ89_09595</name>
</gene>
<keyword evidence="2 8" id="KW-0436">Ligase</keyword>
<dbReference type="AlphaFoldDB" id="A0A7V5PRJ8"/>
<evidence type="ECO:0000256" key="5">
    <source>
        <dbReference type="ARBA" id="ARBA00022917"/>
    </source>
</evidence>
<keyword evidence="5" id="KW-0648">Protein biosynthesis</keyword>
<evidence type="ECO:0000256" key="2">
    <source>
        <dbReference type="ARBA" id="ARBA00022598"/>
    </source>
</evidence>
<dbReference type="PANTHER" id="PTHR22594:SF5">
    <property type="entry name" value="ASPARTATE--TRNA LIGASE, MITOCHONDRIAL"/>
    <property type="match status" value="1"/>
</dbReference>
<dbReference type="InterPro" id="IPR002312">
    <property type="entry name" value="Asp/Asn-tRNA-synth_IIb"/>
</dbReference>
<proteinExistence type="inferred from homology"/>
<dbReference type="SUPFAM" id="SSF55681">
    <property type="entry name" value="Class II aaRS and biotin synthetases"/>
    <property type="match status" value="1"/>
</dbReference>
<dbReference type="PROSITE" id="PS50862">
    <property type="entry name" value="AA_TRNA_LIGASE_II"/>
    <property type="match status" value="1"/>
</dbReference>
<protein>
    <submittedName>
        <fullName evidence="8">Aspartate--tRNA ligase</fullName>
        <ecNumber evidence="8">6.1.1.12</ecNumber>
    </submittedName>
</protein>
<keyword evidence="3" id="KW-0547">Nucleotide-binding</keyword>